<keyword evidence="2" id="KW-0812">Transmembrane</keyword>
<dbReference type="EMBL" id="RKHQ01000001">
    <property type="protein sequence ID" value="ROR95856.1"/>
    <property type="molecule type" value="Genomic_DNA"/>
</dbReference>
<organism evidence="3 4">
    <name type="scientific">Salana multivorans</name>
    <dbReference type="NCBI Taxonomy" id="120377"/>
    <lineage>
        <taxon>Bacteria</taxon>
        <taxon>Bacillati</taxon>
        <taxon>Actinomycetota</taxon>
        <taxon>Actinomycetes</taxon>
        <taxon>Micrococcales</taxon>
        <taxon>Beutenbergiaceae</taxon>
        <taxon>Salana</taxon>
    </lineage>
</organism>
<feature type="transmembrane region" description="Helical" evidence="2">
    <location>
        <begin position="179"/>
        <end position="197"/>
    </location>
</feature>
<gene>
    <name evidence="3" type="ORF">EDD28_0419</name>
</gene>
<reference evidence="3 4" key="1">
    <citation type="submission" date="2018-11" db="EMBL/GenBank/DDBJ databases">
        <title>Sequencing the genomes of 1000 actinobacteria strains.</title>
        <authorList>
            <person name="Klenk H.-P."/>
        </authorList>
    </citation>
    <scope>NUCLEOTIDE SEQUENCE [LARGE SCALE GENOMIC DNA]</scope>
    <source>
        <strain evidence="3 4">DSM 13521</strain>
    </source>
</reference>
<protein>
    <submittedName>
        <fullName evidence="3">Uncharacterized protein</fullName>
    </submittedName>
</protein>
<feature type="transmembrane region" description="Helical" evidence="2">
    <location>
        <begin position="153"/>
        <end position="173"/>
    </location>
</feature>
<keyword evidence="2" id="KW-1133">Transmembrane helix</keyword>
<name>A0A3N2D7T6_9MICO</name>
<feature type="compositionally biased region" description="Low complexity" evidence="1">
    <location>
        <begin position="413"/>
        <end position="431"/>
    </location>
</feature>
<evidence type="ECO:0000256" key="1">
    <source>
        <dbReference type="SAM" id="MobiDB-lite"/>
    </source>
</evidence>
<dbReference type="AlphaFoldDB" id="A0A3N2D7T6"/>
<feature type="transmembrane region" description="Helical" evidence="2">
    <location>
        <begin position="209"/>
        <end position="228"/>
    </location>
</feature>
<evidence type="ECO:0000256" key="2">
    <source>
        <dbReference type="SAM" id="Phobius"/>
    </source>
</evidence>
<comment type="caution">
    <text evidence="3">The sequence shown here is derived from an EMBL/GenBank/DDBJ whole genome shotgun (WGS) entry which is preliminary data.</text>
</comment>
<dbReference type="Proteomes" id="UP000275356">
    <property type="component" value="Unassembled WGS sequence"/>
</dbReference>
<feature type="region of interest" description="Disordered" evidence="1">
    <location>
        <begin position="341"/>
        <end position="431"/>
    </location>
</feature>
<proteinExistence type="predicted"/>
<evidence type="ECO:0000313" key="4">
    <source>
        <dbReference type="Proteomes" id="UP000275356"/>
    </source>
</evidence>
<dbReference type="RefSeq" id="WP_123738114.1">
    <property type="nucleotide sequence ID" value="NZ_RKHQ01000001.1"/>
</dbReference>
<dbReference type="OrthoDB" id="5185521at2"/>
<keyword evidence="4" id="KW-1185">Reference proteome</keyword>
<sequence>MSTLTRSEAVTFYAARVRAALHPLTPDVVDDLTDGLEADLTEAVLDELELTEGDDGERPGAALASLDPDALEARFGAPHAYAAELASAAGVEIGDGDADGAAVPRPTMRERLAARRQRVRARVEAFAEANPLARTGLEILAVLRPVWWVARGWGWYVVGFALLGRQVASYRHLYLPGHLLGWLVLLTFVVLSVQLGRGRYWQGRWTRRLGLLASWVGGVAAFVALVNVTSITTTDYSGREHAAYVMGLDERSNGVYIDGAAATNLFVYGPDGQPLPDVRIVDQAGRWVVLSSPWDGRRTWNDVDPEEAAWWSEDVPLALFDEDTAVNQYPLVFINRDEGGYPAVERDEDGNLRLPTGADLAQPVWPQPSLLPLPGFEQPAAVTPSPEPTAGAAEPSAAPTGETEPDAETVTTPEPEASTGAGAAPEATAGP</sequence>
<accession>A0A3N2D7T6</accession>
<evidence type="ECO:0000313" key="3">
    <source>
        <dbReference type="EMBL" id="ROR95856.1"/>
    </source>
</evidence>
<keyword evidence="2" id="KW-0472">Membrane</keyword>